<dbReference type="HOGENOM" id="CLU_2019230_0_0_1"/>
<organism evidence="1 2">
    <name type="scientific">Setaria italica</name>
    <name type="common">Foxtail millet</name>
    <name type="synonym">Panicum italicum</name>
    <dbReference type="NCBI Taxonomy" id="4555"/>
    <lineage>
        <taxon>Eukaryota</taxon>
        <taxon>Viridiplantae</taxon>
        <taxon>Streptophyta</taxon>
        <taxon>Embryophyta</taxon>
        <taxon>Tracheophyta</taxon>
        <taxon>Spermatophyta</taxon>
        <taxon>Magnoliopsida</taxon>
        <taxon>Liliopsida</taxon>
        <taxon>Poales</taxon>
        <taxon>Poaceae</taxon>
        <taxon>PACMAD clade</taxon>
        <taxon>Panicoideae</taxon>
        <taxon>Panicodae</taxon>
        <taxon>Paniceae</taxon>
        <taxon>Cenchrinae</taxon>
        <taxon>Setaria</taxon>
    </lineage>
</organism>
<accession>K3Y007</accession>
<reference evidence="2" key="1">
    <citation type="journal article" date="2012" name="Nat. Biotechnol.">
        <title>Reference genome sequence of the model plant Setaria.</title>
        <authorList>
            <person name="Bennetzen J.L."/>
            <person name="Schmutz J."/>
            <person name="Wang H."/>
            <person name="Percifield R."/>
            <person name="Hawkins J."/>
            <person name="Pontaroli A.C."/>
            <person name="Estep M."/>
            <person name="Feng L."/>
            <person name="Vaughn J.N."/>
            <person name="Grimwood J."/>
            <person name="Jenkins J."/>
            <person name="Barry K."/>
            <person name="Lindquist E."/>
            <person name="Hellsten U."/>
            <person name="Deshpande S."/>
            <person name="Wang X."/>
            <person name="Wu X."/>
            <person name="Mitros T."/>
            <person name="Triplett J."/>
            <person name="Yang X."/>
            <person name="Ye C.Y."/>
            <person name="Mauro-Herrera M."/>
            <person name="Wang L."/>
            <person name="Li P."/>
            <person name="Sharma M."/>
            <person name="Sharma R."/>
            <person name="Ronald P.C."/>
            <person name="Panaud O."/>
            <person name="Kellogg E.A."/>
            <person name="Brutnell T.P."/>
            <person name="Doust A.N."/>
            <person name="Tuskan G.A."/>
            <person name="Rokhsar D."/>
            <person name="Devos K.M."/>
        </authorList>
    </citation>
    <scope>NUCLEOTIDE SEQUENCE [LARGE SCALE GENOMIC DNA]</scope>
    <source>
        <strain evidence="2">cv. Yugu1</strain>
    </source>
</reference>
<dbReference type="EnsemblPlants" id="KQL11619">
    <property type="protein sequence ID" value="KQL11619"/>
    <property type="gene ID" value="SETIT_007518mg"/>
</dbReference>
<dbReference type="AlphaFoldDB" id="K3Y007"/>
<reference evidence="1" key="2">
    <citation type="submission" date="2018-08" db="UniProtKB">
        <authorList>
            <consortium name="EnsemblPlants"/>
        </authorList>
    </citation>
    <scope>IDENTIFICATION</scope>
    <source>
        <strain evidence="1">Yugu1</strain>
    </source>
</reference>
<name>K3Y007_SETIT</name>
<evidence type="ECO:0000313" key="1">
    <source>
        <dbReference type="EnsemblPlants" id="KQL11619"/>
    </source>
</evidence>
<proteinExistence type="predicted"/>
<protein>
    <submittedName>
        <fullName evidence="1">Uncharacterized protein</fullName>
    </submittedName>
</protein>
<dbReference type="EMBL" id="AGNK02002634">
    <property type="status" value="NOT_ANNOTATED_CDS"/>
    <property type="molecule type" value="Genomic_DNA"/>
</dbReference>
<dbReference type="InParanoid" id="K3Y007"/>
<dbReference type="ExpressionAtlas" id="K3Y007">
    <property type="expression patterns" value="baseline"/>
</dbReference>
<sequence>MPTYCCLYLVANFCPLQLAEHTAEQQKCRQTSALAGFVSSFLSSVYWSLSQLATASAHLFALHMVFSKEYISPTVFKFIPSSRLDLDCLKMHIIVHKFVPICSCRLPYKGSSQLSFLSWFTFF</sequence>
<keyword evidence="2" id="KW-1185">Reference proteome</keyword>
<dbReference type="Proteomes" id="UP000004995">
    <property type="component" value="Unassembled WGS sequence"/>
</dbReference>
<dbReference type="Gramene" id="KQL11619">
    <property type="protein sequence ID" value="KQL11619"/>
    <property type="gene ID" value="SETIT_007518mg"/>
</dbReference>
<evidence type="ECO:0000313" key="2">
    <source>
        <dbReference type="Proteomes" id="UP000004995"/>
    </source>
</evidence>